<dbReference type="EC" id="4.1.1.81" evidence="4"/>
<organism evidence="11 12">
    <name type="scientific">Ruminococcus hominis</name>
    <dbReference type="NCBI Taxonomy" id="2763065"/>
    <lineage>
        <taxon>Bacteria</taxon>
        <taxon>Bacillati</taxon>
        <taxon>Bacillota</taxon>
        <taxon>Clostridia</taxon>
        <taxon>Eubacteriales</taxon>
        <taxon>Oscillospiraceae</taxon>
        <taxon>Ruminococcus</taxon>
    </lineage>
</organism>
<dbReference type="PANTHER" id="PTHR42885:SF1">
    <property type="entry name" value="THREONINE-PHOSPHATE DECARBOXYLASE"/>
    <property type="match status" value="1"/>
</dbReference>
<dbReference type="InterPro" id="IPR004839">
    <property type="entry name" value="Aminotransferase_I/II_large"/>
</dbReference>
<evidence type="ECO:0000256" key="2">
    <source>
        <dbReference type="ARBA" id="ARBA00003444"/>
    </source>
</evidence>
<evidence type="ECO:0000256" key="5">
    <source>
        <dbReference type="ARBA" id="ARBA00022573"/>
    </source>
</evidence>
<proteinExistence type="predicted"/>
<evidence type="ECO:0000256" key="4">
    <source>
        <dbReference type="ARBA" id="ARBA00012285"/>
    </source>
</evidence>
<sequence>MQYVHGGDIYNYKEYDKILDFSTNINPFGASENVIAAAQSALKEIHHYPDNKCRALVRKIADYLELPEPYILCGNGAADLIFSYVLAEKPKKALVTAPTFSEYEQALRTVECDVRHAYLYTKDDFEVNENILLNLTSDLDVVFLCSPNNPTGKKIPKNLLMQILEKCVKYQIRLILDECFYEFLENPKESTMQTEVKNCSQLVILRAFTKMHAIPGLRLGYILCSDNSLLERMQRVRQPWSVSTVAQAAGLAAIEDEERVEKTRQYITKERKRMELELESIGISYIKSDANYILIYYEEKVSLYEKLLKKNILIRDCQNYIGLKKGYYRIAIKREEENNRLLTALREEVRKWQNLL</sequence>
<keyword evidence="6" id="KW-0663">Pyridoxal phosphate</keyword>
<dbReference type="InterPro" id="IPR015422">
    <property type="entry name" value="PyrdxlP-dep_Trfase_small"/>
</dbReference>
<keyword evidence="5" id="KW-0169">Cobalamin biosynthesis</keyword>
<dbReference type="InterPro" id="IPR015421">
    <property type="entry name" value="PyrdxlP-dep_Trfase_major"/>
</dbReference>
<dbReference type="Proteomes" id="UP000631576">
    <property type="component" value="Unassembled WGS sequence"/>
</dbReference>
<dbReference type="CDD" id="cd00609">
    <property type="entry name" value="AAT_like"/>
    <property type="match status" value="1"/>
</dbReference>
<dbReference type="NCBIfam" id="TIGR01140">
    <property type="entry name" value="L_thr_O3P_dcar"/>
    <property type="match status" value="1"/>
</dbReference>
<dbReference type="RefSeq" id="WP_186864960.1">
    <property type="nucleotide sequence ID" value="NZ_JACOPE010000001.1"/>
</dbReference>
<comment type="cofactor">
    <cofactor evidence="1">
        <name>pyridoxal 5'-phosphate</name>
        <dbReference type="ChEBI" id="CHEBI:597326"/>
    </cofactor>
</comment>
<dbReference type="SUPFAM" id="SSF53383">
    <property type="entry name" value="PLP-dependent transferases"/>
    <property type="match status" value="1"/>
</dbReference>
<dbReference type="EMBL" id="JACOPE010000001">
    <property type="protein sequence ID" value="MBC5683433.1"/>
    <property type="molecule type" value="Genomic_DNA"/>
</dbReference>
<evidence type="ECO:0000313" key="11">
    <source>
        <dbReference type="EMBL" id="MBC5683433.1"/>
    </source>
</evidence>
<keyword evidence="7 11" id="KW-0456">Lyase</keyword>
<evidence type="ECO:0000256" key="6">
    <source>
        <dbReference type="ARBA" id="ARBA00022898"/>
    </source>
</evidence>
<evidence type="ECO:0000256" key="1">
    <source>
        <dbReference type="ARBA" id="ARBA00001933"/>
    </source>
</evidence>
<evidence type="ECO:0000259" key="10">
    <source>
        <dbReference type="Pfam" id="PF00155"/>
    </source>
</evidence>
<dbReference type="Gene3D" id="3.40.640.10">
    <property type="entry name" value="Type I PLP-dependent aspartate aminotransferase-like (Major domain)"/>
    <property type="match status" value="1"/>
</dbReference>
<dbReference type="Gene3D" id="3.90.1150.10">
    <property type="entry name" value="Aspartate Aminotransferase, domain 1"/>
    <property type="match status" value="1"/>
</dbReference>
<gene>
    <name evidence="11" type="ORF">H8S40_07605</name>
</gene>
<dbReference type="Pfam" id="PF00155">
    <property type="entry name" value="Aminotran_1_2"/>
    <property type="match status" value="1"/>
</dbReference>
<feature type="domain" description="Aminotransferase class I/classII large" evidence="10">
    <location>
        <begin position="17"/>
        <end position="345"/>
    </location>
</feature>
<comment type="function">
    <text evidence="2">Decarboxylates L-threonine-O-3-phosphate to yield (R)-1-amino-2-propanol O-2-phosphate, the precursor for the linkage between the nucleotide loop and the corrin ring in cobalamin.</text>
</comment>
<comment type="pathway">
    <text evidence="3">Cofactor biosynthesis; adenosylcobalamin biosynthesis.</text>
</comment>
<dbReference type="InterPro" id="IPR015424">
    <property type="entry name" value="PyrdxlP-dep_Trfase"/>
</dbReference>
<comment type="catalytic activity">
    <reaction evidence="9">
        <text>O-phospho-L-threonine + H(+) = (R)-1-aminopropan-2-yl phosphate + CO2</text>
        <dbReference type="Rhea" id="RHEA:11492"/>
        <dbReference type="ChEBI" id="CHEBI:15378"/>
        <dbReference type="ChEBI" id="CHEBI:16526"/>
        <dbReference type="ChEBI" id="CHEBI:58563"/>
        <dbReference type="ChEBI" id="CHEBI:58675"/>
        <dbReference type="EC" id="4.1.1.81"/>
    </reaction>
</comment>
<evidence type="ECO:0000256" key="9">
    <source>
        <dbReference type="ARBA" id="ARBA00048531"/>
    </source>
</evidence>
<accession>A0ABR7G8M9</accession>
<evidence type="ECO:0000313" key="12">
    <source>
        <dbReference type="Proteomes" id="UP000631576"/>
    </source>
</evidence>
<evidence type="ECO:0000256" key="7">
    <source>
        <dbReference type="ARBA" id="ARBA00023239"/>
    </source>
</evidence>
<keyword evidence="12" id="KW-1185">Reference proteome</keyword>
<dbReference type="GO" id="GO:0048472">
    <property type="term" value="F:threonine-phosphate decarboxylase activity"/>
    <property type="evidence" value="ECO:0007669"/>
    <property type="project" value="UniProtKB-EC"/>
</dbReference>
<reference evidence="11 12" key="1">
    <citation type="submission" date="2020-08" db="EMBL/GenBank/DDBJ databases">
        <title>Genome public.</title>
        <authorList>
            <person name="Liu C."/>
            <person name="Sun Q."/>
        </authorList>
    </citation>
    <scope>NUCLEOTIDE SEQUENCE [LARGE SCALE GENOMIC DNA]</scope>
    <source>
        <strain evidence="11 12">NSJ-13</strain>
    </source>
</reference>
<protein>
    <recommendedName>
        <fullName evidence="4">threonine-phosphate decarboxylase</fullName>
        <ecNumber evidence="4">4.1.1.81</ecNumber>
    </recommendedName>
    <alternativeName>
        <fullName evidence="8">L-threonine-O-3-phosphate decarboxylase</fullName>
    </alternativeName>
</protein>
<evidence type="ECO:0000256" key="8">
    <source>
        <dbReference type="ARBA" id="ARBA00029996"/>
    </source>
</evidence>
<name>A0ABR7G8M9_9FIRM</name>
<dbReference type="InterPro" id="IPR005860">
    <property type="entry name" value="CobD"/>
</dbReference>
<evidence type="ECO:0000256" key="3">
    <source>
        <dbReference type="ARBA" id="ARBA00004953"/>
    </source>
</evidence>
<comment type="caution">
    <text evidence="11">The sequence shown here is derived from an EMBL/GenBank/DDBJ whole genome shotgun (WGS) entry which is preliminary data.</text>
</comment>
<dbReference type="PANTHER" id="PTHR42885">
    <property type="entry name" value="HISTIDINOL-PHOSPHATE AMINOTRANSFERASE-RELATED"/>
    <property type="match status" value="1"/>
</dbReference>